<dbReference type="PANTHER" id="PTHR47791:SF2">
    <property type="entry name" value="ENDO MANNANASE, GH76 FAMILY (EUROFUNG)"/>
    <property type="match status" value="1"/>
</dbReference>
<comment type="caution">
    <text evidence="3">The sequence shown here is derived from an EMBL/GenBank/DDBJ whole genome shotgun (WGS) entry which is preliminary data.</text>
</comment>
<dbReference type="SUPFAM" id="SSF48208">
    <property type="entry name" value="Six-hairpin glycosidases"/>
    <property type="match status" value="1"/>
</dbReference>
<dbReference type="InterPro" id="IPR005198">
    <property type="entry name" value="Glyco_hydro_76"/>
</dbReference>
<organism evidence="3 4">
    <name type="scientific">Byssochlamys spectabilis</name>
    <name type="common">Paecilomyces variotii</name>
    <dbReference type="NCBI Taxonomy" id="264951"/>
    <lineage>
        <taxon>Eukaryota</taxon>
        <taxon>Fungi</taxon>
        <taxon>Dikarya</taxon>
        <taxon>Ascomycota</taxon>
        <taxon>Pezizomycotina</taxon>
        <taxon>Eurotiomycetes</taxon>
        <taxon>Eurotiomycetidae</taxon>
        <taxon>Eurotiales</taxon>
        <taxon>Thermoascaceae</taxon>
        <taxon>Paecilomyces</taxon>
    </lineage>
</organism>
<feature type="compositionally biased region" description="Basic and acidic residues" evidence="1">
    <location>
        <begin position="53"/>
        <end position="65"/>
    </location>
</feature>
<dbReference type="InterPro" id="IPR053169">
    <property type="entry name" value="MUG_Protein"/>
</dbReference>
<dbReference type="STRING" id="264951.A0A443I379"/>
<dbReference type="RefSeq" id="XP_028488121.1">
    <property type="nucleotide sequence ID" value="XM_028625783.1"/>
</dbReference>
<dbReference type="GO" id="GO:0005975">
    <property type="term" value="P:carbohydrate metabolic process"/>
    <property type="evidence" value="ECO:0007669"/>
    <property type="project" value="InterPro"/>
</dbReference>
<dbReference type="Gene3D" id="1.50.10.20">
    <property type="match status" value="1"/>
</dbReference>
<keyword evidence="3" id="KW-0378">Hydrolase</keyword>
<dbReference type="VEuPathDB" id="FungiDB:C8Q69DRAFT_172966"/>
<dbReference type="EMBL" id="RCNU01000002">
    <property type="protein sequence ID" value="RWQ98476.1"/>
    <property type="molecule type" value="Genomic_DNA"/>
</dbReference>
<feature type="compositionally biased region" description="Basic and acidic residues" evidence="1">
    <location>
        <begin position="600"/>
        <end position="618"/>
    </location>
</feature>
<protein>
    <submittedName>
        <fullName evidence="3">Putative glycosyl hydrolase</fullName>
    </submittedName>
</protein>
<dbReference type="AlphaFoldDB" id="A0A443I379"/>
<dbReference type="PANTHER" id="PTHR47791">
    <property type="entry name" value="MEIOTICALLY UP-REGULATED GENE 191 PROTEIN"/>
    <property type="match status" value="1"/>
</dbReference>
<feature type="compositionally biased region" description="Basic and acidic residues" evidence="1">
    <location>
        <begin position="541"/>
        <end position="550"/>
    </location>
</feature>
<evidence type="ECO:0000313" key="3">
    <source>
        <dbReference type="EMBL" id="RWQ98476.1"/>
    </source>
</evidence>
<feature type="signal peptide" evidence="2">
    <location>
        <begin position="1"/>
        <end position="35"/>
    </location>
</feature>
<name>A0A443I379_BYSSP</name>
<dbReference type="OrthoDB" id="4104179at2759"/>
<dbReference type="Pfam" id="PF03663">
    <property type="entry name" value="Glyco_hydro_76"/>
    <property type="match status" value="1"/>
</dbReference>
<accession>A0A443I379</accession>
<sequence length="642" mass="71409">MGPRRFGPERTMAPWNILCTIVAVCFLSLLSGANALAQRPQSDLELQQPLASGEDRGQSVKDELPRASNRSFEESQSESLISVSLTLRDLLNALNVMQREYFQQWQGTWPTSIDWTAAVIGTQVSAALSSLTATPNHILAASFSSVIGEAHDLASTASHTAIAFENTVNRYFDHTLAFYFGENAFSLRNQAFDDMLWVVLGWLENIKFQDLHSELRYSLEPNSTSTLYGAWHGVQFRAPAAHRARLFYELAAQGWDTSLCDGGMVWSPHVTPYKNAITNELFISASIGMYIYFPGDPIDSPFLASDASVDGLHYERDPAHLEAAVKGYQWLKDSNMIGHRGLYADGFHISGWRNAKQPGSGKCDELNPMVYTYNQGVILSGLRGLWLATGTQDYLRDGHDLILKVIMATGWPKKQSTAWAGLGRGGVLEEVCDSAGGCSQNSHTFKGIFFHHFAEFCRPLSPHEERFVAELNGGQSEVDRRLIFQWHQARCRSYRSWLEYNAEAALKTKDNQGKFGMWWGRQYPDDGRHAPDAATVPYGADDYRNDQESRADWGPTTHIHADPFALGAGQVATTLLDKKRDTFSAGSASRHSSSQLESSTDGRMERHQDVNDRGRGRTVETQSGGVAVLRALYQWKTSPSLS</sequence>
<dbReference type="GO" id="GO:0016787">
    <property type="term" value="F:hydrolase activity"/>
    <property type="evidence" value="ECO:0007669"/>
    <property type="project" value="UniProtKB-KW"/>
</dbReference>
<feature type="compositionally biased region" description="Low complexity" evidence="1">
    <location>
        <begin position="584"/>
        <end position="594"/>
    </location>
</feature>
<evidence type="ECO:0000256" key="1">
    <source>
        <dbReference type="SAM" id="MobiDB-lite"/>
    </source>
</evidence>
<keyword evidence="2" id="KW-0732">Signal</keyword>
<evidence type="ECO:0000313" key="4">
    <source>
        <dbReference type="Proteomes" id="UP000283841"/>
    </source>
</evidence>
<evidence type="ECO:0000256" key="2">
    <source>
        <dbReference type="SAM" id="SignalP"/>
    </source>
</evidence>
<feature type="chain" id="PRO_5019094132" evidence="2">
    <location>
        <begin position="36"/>
        <end position="642"/>
    </location>
</feature>
<feature type="region of interest" description="Disordered" evidence="1">
    <location>
        <begin position="582"/>
        <end position="622"/>
    </location>
</feature>
<keyword evidence="4" id="KW-1185">Reference proteome</keyword>
<feature type="region of interest" description="Disordered" evidence="1">
    <location>
        <begin position="49"/>
        <end position="72"/>
    </location>
</feature>
<dbReference type="GeneID" id="39595060"/>
<feature type="region of interest" description="Disordered" evidence="1">
    <location>
        <begin position="529"/>
        <end position="550"/>
    </location>
</feature>
<proteinExistence type="predicted"/>
<gene>
    <name evidence="3" type="ORF">C8Q69DRAFT_172966</name>
</gene>
<reference evidence="3 4" key="1">
    <citation type="journal article" date="2018" name="Front. Microbiol.">
        <title>Genomic and genetic insights into a cosmopolitan fungus, Paecilomyces variotii (Eurotiales).</title>
        <authorList>
            <person name="Urquhart A.S."/>
            <person name="Mondo S.J."/>
            <person name="Makela M.R."/>
            <person name="Hane J.K."/>
            <person name="Wiebenga A."/>
            <person name="He G."/>
            <person name="Mihaltcheva S."/>
            <person name="Pangilinan J."/>
            <person name="Lipzen A."/>
            <person name="Barry K."/>
            <person name="de Vries R.P."/>
            <person name="Grigoriev I.V."/>
            <person name="Idnurm A."/>
        </authorList>
    </citation>
    <scope>NUCLEOTIDE SEQUENCE [LARGE SCALE GENOMIC DNA]</scope>
    <source>
        <strain evidence="3 4">CBS 101075</strain>
    </source>
</reference>
<dbReference type="InterPro" id="IPR008928">
    <property type="entry name" value="6-hairpin_glycosidase_sf"/>
</dbReference>
<dbReference type="Proteomes" id="UP000283841">
    <property type="component" value="Unassembled WGS sequence"/>
</dbReference>